<comment type="similarity">
    <text evidence="2">Belongs to the bacterial sugar transferase family.</text>
</comment>
<evidence type="ECO:0000313" key="10">
    <source>
        <dbReference type="Proteomes" id="UP000579153"/>
    </source>
</evidence>
<gene>
    <name evidence="9" type="ORF">HD596_006796</name>
</gene>
<dbReference type="EMBL" id="JACHMB010000001">
    <property type="protein sequence ID" value="MBB5780040.1"/>
    <property type="molecule type" value="Genomic_DNA"/>
</dbReference>
<comment type="caution">
    <text evidence="9">The sequence shown here is derived from an EMBL/GenBank/DDBJ whole genome shotgun (WGS) entry which is preliminary data.</text>
</comment>
<comment type="subcellular location">
    <subcellularLocation>
        <location evidence="1">Membrane</location>
        <topology evidence="1">Multi-pass membrane protein</topology>
    </subcellularLocation>
</comment>
<sequence length="411" mass="44712">MAFAAANAGQSVPRIALAAVLVVAVGGIGQVYAPRVLPSSLDRGFWLAGAGLAGALAAFQETTSLIVVVLIALLFTFLAVCGRSVLYFLIRRARRRGRAVPAVVVGAGAHGHRLARNLLAYPEHGLLPLGFLDETPGEDPCVPVLGGPGDIVRVVQAHGVRAVVIAGQGQQSIARTARSLGCDVYLAPDLGELIIDFVTLREHVRSFPLVRMRPEAQRGLAWPLKRAMDIAVALTGLIVSAPILALCAVLIRLETGPGVLFRQRRVGYRDEPLELIKLRTLKPADAQESETLWSIAHDTRLGPVGRLLRKASFDELPQLWNVLRGDMSIVGPRPERPHFVKKFSRTVPGYSLRHRMPVGITGWAQIHGLRGDTSIEDRVRFDNHYIDGWTFRADLKIMLQTVWSLLRPGGG</sequence>
<evidence type="ECO:0000256" key="2">
    <source>
        <dbReference type="ARBA" id="ARBA00006464"/>
    </source>
</evidence>
<dbReference type="RefSeq" id="WP_185073266.1">
    <property type="nucleotide sequence ID" value="NZ_JACHMB010000001.1"/>
</dbReference>
<dbReference type="Pfam" id="PF02397">
    <property type="entry name" value="Bac_transf"/>
    <property type="match status" value="1"/>
</dbReference>
<dbReference type="GO" id="GO:0016780">
    <property type="term" value="F:phosphotransferase activity, for other substituted phosphate groups"/>
    <property type="evidence" value="ECO:0007669"/>
    <property type="project" value="TreeGrafter"/>
</dbReference>
<keyword evidence="4 7" id="KW-0812">Transmembrane</keyword>
<proteinExistence type="inferred from homology"/>
<dbReference type="AlphaFoldDB" id="A0A7W9LDP8"/>
<dbReference type="Proteomes" id="UP000579153">
    <property type="component" value="Unassembled WGS sequence"/>
</dbReference>
<keyword evidence="5 7" id="KW-1133">Transmembrane helix</keyword>
<name>A0A7W9LDP8_9ACTN</name>
<dbReference type="Gene3D" id="3.40.50.720">
    <property type="entry name" value="NAD(P)-binding Rossmann-like Domain"/>
    <property type="match status" value="1"/>
</dbReference>
<evidence type="ECO:0000259" key="8">
    <source>
        <dbReference type="Pfam" id="PF02397"/>
    </source>
</evidence>
<evidence type="ECO:0000256" key="3">
    <source>
        <dbReference type="ARBA" id="ARBA00022679"/>
    </source>
</evidence>
<feature type="domain" description="Bacterial sugar transferase" evidence="8">
    <location>
        <begin position="225"/>
        <end position="406"/>
    </location>
</feature>
<dbReference type="InterPro" id="IPR003362">
    <property type="entry name" value="Bact_transf"/>
</dbReference>
<evidence type="ECO:0000256" key="1">
    <source>
        <dbReference type="ARBA" id="ARBA00004141"/>
    </source>
</evidence>
<feature type="transmembrane region" description="Helical" evidence="7">
    <location>
        <begin position="66"/>
        <end position="90"/>
    </location>
</feature>
<reference evidence="9 10" key="1">
    <citation type="submission" date="2020-08" db="EMBL/GenBank/DDBJ databases">
        <title>Sequencing the genomes of 1000 actinobacteria strains.</title>
        <authorList>
            <person name="Klenk H.-P."/>
        </authorList>
    </citation>
    <scope>NUCLEOTIDE SEQUENCE [LARGE SCALE GENOMIC DNA]</scope>
    <source>
        <strain evidence="9 10">DSM 45507</strain>
    </source>
</reference>
<organism evidence="9 10">
    <name type="scientific">Nonomuraea jabiensis</name>
    <dbReference type="NCBI Taxonomy" id="882448"/>
    <lineage>
        <taxon>Bacteria</taxon>
        <taxon>Bacillati</taxon>
        <taxon>Actinomycetota</taxon>
        <taxon>Actinomycetes</taxon>
        <taxon>Streptosporangiales</taxon>
        <taxon>Streptosporangiaceae</taxon>
        <taxon>Nonomuraea</taxon>
    </lineage>
</organism>
<dbReference type="NCBIfam" id="TIGR03025">
    <property type="entry name" value="EPS_sugtrans"/>
    <property type="match status" value="1"/>
</dbReference>
<evidence type="ECO:0000256" key="7">
    <source>
        <dbReference type="SAM" id="Phobius"/>
    </source>
</evidence>
<dbReference type="InterPro" id="IPR017475">
    <property type="entry name" value="EPS_sugar_tfrase"/>
</dbReference>
<dbReference type="Pfam" id="PF13727">
    <property type="entry name" value="CoA_binding_3"/>
    <property type="match status" value="1"/>
</dbReference>
<evidence type="ECO:0000256" key="4">
    <source>
        <dbReference type="ARBA" id="ARBA00022692"/>
    </source>
</evidence>
<keyword evidence="3 9" id="KW-0808">Transferase</keyword>
<accession>A0A7W9LDP8</accession>
<evidence type="ECO:0000313" key="9">
    <source>
        <dbReference type="EMBL" id="MBB5780040.1"/>
    </source>
</evidence>
<keyword evidence="6 7" id="KW-0472">Membrane</keyword>
<protein>
    <submittedName>
        <fullName evidence="9">Exopolysaccharide biosynthesis polyprenyl glycosylphosphotransferase</fullName>
    </submittedName>
</protein>
<feature type="transmembrane region" description="Helical" evidence="7">
    <location>
        <begin position="44"/>
        <end position="60"/>
    </location>
</feature>
<dbReference type="PANTHER" id="PTHR30576:SF0">
    <property type="entry name" value="UNDECAPRENYL-PHOSPHATE N-ACETYLGALACTOSAMINYL 1-PHOSPHATE TRANSFERASE-RELATED"/>
    <property type="match status" value="1"/>
</dbReference>
<feature type="transmembrane region" description="Helical" evidence="7">
    <location>
        <begin position="12"/>
        <end position="32"/>
    </location>
</feature>
<feature type="transmembrane region" description="Helical" evidence="7">
    <location>
        <begin position="230"/>
        <end position="253"/>
    </location>
</feature>
<dbReference type="GO" id="GO:0016020">
    <property type="term" value="C:membrane"/>
    <property type="evidence" value="ECO:0007669"/>
    <property type="project" value="UniProtKB-SubCell"/>
</dbReference>
<keyword evidence="10" id="KW-1185">Reference proteome</keyword>
<dbReference type="PANTHER" id="PTHR30576">
    <property type="entry name" value="COLANIC BIOSYNTHESIS UDP-GLUCOSE LIPID CARRIER TRANSFERASE"/>
    <property type="match status" value="1"/>
</dbReference>
<evidence type="ECO:0000256" key="5">
    <source>
        <dbReference type="ARBA" id="ARBA00022989"/>
    </source>
</evidence>
<evidence type="ECO:0000256" key="6">
    <source>
        <dbReference type="ARBA" id="ARBA00023136"/>
    </source>
</evidence>